<comment type="caution">
    <text evidence="1">The sequence shown here is derived from an EMBL/GenBank/DDBJ whole genome shotgun (WGS) entry which is preliminary data.</text>
</comment>
<evidence type="ECO:0000313" key="1">
    <source>
        <dbReference type="EMBL" id="MEZ8719610.1"/>
    </source>
</evidence>
<dbReference type="RefSeq" id="WP_269336824.1">
    <property type="nucleotide sequence ID" value="NZ_JBFSSG010000001.1"/>
</dbReference>
<reference evidence="1 2" key="1">
    <citation type="journal article" date="2024" name="ISME J.">
        <title>Tailless and filamentous prophages are predominant in marine Vibrio.</title>
        <authorList>
            <person name="Steensen K."/>
            <person name="Seneca J."/>
            <person name="Bartlau N."/>
            <person name="Yu X.A."/>
            <person name="Hussain F.A."/>
            <person name="Polz M.F."/>
        </authorList>
    </citation>
    <scope>NUCLEOTIDE SEQUENCE [LARGE SCALE GENOMIC DNA]</scope>
    <source>
        <strain evidence="1 2">10N.239.312.F12</strain>
    </source>
</reference>
<dbReference type="EMBL" id="JBFSSG010000001">
    <property type="protein sequence ID" value="MEZ8719610.1"/>
    <property type="molecule type" value="Genomic_DNA"/>
</dbReference>
<sequence length="227" mass="26090">MNEFKIKRALERNRKDGGSFILARRLSRVGGGENLLIMNYIESLIVDRTVGKKPEQYEKIIELDYDDEYLNGLSTKILYGHYRPQYGKEISHNSVKSLVRAEVNKWLVSFDDVANTFGMGIVDIELVSEQIKGKCSHCEDAHETNYVAFAALVSIPEHIVLDDPHEEPIVAFLRQHNLDLITDFYNREGIYVFNLEESNIPEGTSLDVENWRTYVSIPKAKVFAQYI</sequence>
<gene>
    <name evidence="1" type="ORF">AB6D66_00930</name>
</gene>
<evidence type="ECO:0000313" key="2">
    <source>
        <dbReference type="Proteomes" id="UP001570071"/>
    </source>
</evidence>
<organism evidence="1 2">
    <name type="scientific">Vibrio pomeroyi</name>
    <dbReference type="NCBI Taxonomy" id="198832"/>
    <lineage>
        <taxon>Bacteria</taxon>
        <taxon>Pseudomonadati</taxon>
        <taxon>Pseudomonadota</taxon>
        <taxon>Gammaproteobacteria</taxon>
        <taxon>Vibrionales</taxon>
        <taxon>Vibrionaceae</taxon>
        <taxon>Vibrio</taxon>
    </lineage>
</organism>
<proteinExistence type="predicted"/>
<name>A0ABV4MR89_9VIBR</name>
<accession>A0ABV4MR89</accession>
<dbReference type="Proteomes" id="UP001570071">
    <property type="component" value="Unassembled WGS sequence"/>
</dbReference>
<protein>
    <submittedName>
        <fullName evidence="1">Uncharacterized protein</fullName>
    </submittedName>
</protein>
<keyword evidence="2" id="KW-1185">Reference proteome</keyword>